<dbReference type="Proteomes" id="UP000654075">
    <property type="component" value="Unassembled WGS sequence"/>
</dbReference>
<evidence type="ECO:0000313" key="1">
    <source>
        <dbReference type="EMBL" id="CAE8630105.1"/>
    </source>
</evidence>
<dbReference type="OrthoDB" id="407784at2759"/>
<sequence length="438" mass="49108">ELIEVLPGKLEAAVFAAVARELTGCGVEVELHIYISELQAPGELDACEGIACRAQCATWEASHFLRFECAALGPDGFPLLRVPGTTLSGLGYEPSLHVTVTCRFPFSVLPPWLKDGSRAGSLQIELREMDGVFARPLRLHICRYQRVAPEKRRTAVCIRPHVGLRQHSQLLNDWLSYHRLIGLDHFLMYDGDGSGEELVGEQAANAVSRKLRTEGRLTYMRTIAGQFGRRMQGLDEDFWKKIGGSSCIETLQVNHCLLLSKSAGFDWFVYLRGIDKFLHSDTDEFSGPDMFKMKLEHGWAANGVAFQIMRRHCGNRVQMDFNSSFSSLAPPVFAEFTGCEPLSWSEADPYHDESWVPMIKTQYAEAMYPNLGLPINASLDVKMISIRSLRAQHFVRAFEAGGEHGERTYAPNMKDEARFTEEDTGLSWAVKFLRAPPS</sequence>
<protein>
    <submittedName>
        <fullName evidence="1">Uncharacterized protein</fullName>
    </submittedName>
</protein>
<dbReference type="EMBL" id="CAJNNV010029786">
    <property type="protein sequence ID" value="CAE8630105.1"/>
    <property type="molecule type" value="Genomic_DNA"/>
</dbReference>
<organism evidence="1 2">
    <name type="scientific">Polarella glacialis</name>
    <name type="common">Dinoflagellate</name>
    <dbReference type="NCBI Taxonomy" id="89957"/>
    <lineage>
        <taxon>Eukaryota</taxon>
        <taxon>Sar</taxon>
        <taxon>Alveolata</taxon>
        <taxon>Dinophyceae</taxon>
        <taxon>Suessiales</taxon>
        <taxon>Suessiaceae</taxon>
        <taxon>Polarella</taxon>
    </lineage>
</organism>
<keyword evidence="2" id="KW-1185">Reference proteome</keyword>
<proteinExistence type="predicted"/>
<evidence type="ECO:0000313" key="2">
    <source>
        <dbReference type="Proteomes" id="UP000654075"/>
    </source>
</evidence>
<accession>A0A813GXT9</accession>
<name>A0A813GXT9_POLGL</name>
<reference evidence="1" key="1">
    <citation type="submission" date="2021-02" db="EMBL/GenBank/DDBJ databases">
        <authorList>
            <person name="Dougan E. K."/>
            <person name="Rhodes N."/>
            <person name="Thang M."/>
            <person name="Chan C."/>
        </authorList>
    </citation>
    <scope>NUCLEOTIDE SEQUENCE</scope>
</reference>
<feature type="non-terminal residue" evidence="1">
    <location>
        <position position="438"/>
    </location>
</feature>
<comment type="caution">
    <text evidence="1">The sequence shown here is derived from an EMBL/GenBank/DDBJ whole genome shotgun (WGS) entry which is preliminary data.</text>
</comment>
<dbReference type="AlphaFoldDB" id="A0A813GXT9"/>
<gene>
    <name evidence="1" type="ORF">PGLA1383_LOCUS46501</name>
</gene>